<dbReference type="Proteomes" id="UP000229901">
    <property type="component" value="Unassembled WGS sequence"/>
</dbReference>
<protein>
    <submittedName>
        <fullName evidence="1">Uncharacterized protein</fullName>
    </submittedName>
</protein>
<accession>A0A2H0V651</accession>
<name>A0A2H0V651_9BACT</name>
<organism evidence="1 2">
    <name type="scientific">Candidatus Falkowbacteria bacterium CG10_big_fil_rev_8_21_14_0_10_39_11</name>
    <dbReference type="NCBI Taxonomy" id="1974565"/>
    <lineage>
        <taxon>Bacteria</taxon>
        <taxon>Candidatus Falkowiibacteriota</taxon>
    </lineage>
</organism>
<dbReference type="EMBL" id="PFAP01000003">
    <property type="protein sequence ID" value="PIR94541.1"/>
    <property type="molecule type" value="Genomic_DNA"/>
</dbReference>
<evidence type="ECO:0000313" key="1">
    <source>
        <dbReference type="EMBL" id="PIR94541.1"/>
    </source>
</evidence>
<evidence type="ECO:0000313" key="2">
    <source>
        <dbReference type="Proteomes" id="UP000229901"/>
    </source>
</evidence>
<gene>
    <name evidence="1" type="ORF">COT97_00660</name>
</gene>
<sequence length="94" mass="10276">MNGGLNGNYQWYASYFFGLSLSVIGEKIGEVAKTSDGNGLRVELCDLEEMAFVAYAGLNVGYSIADLICDAIEKKTGQQPVELKYVYANMVFTT</sequence>
<proteinExistence type="predicted"/>
<dbReference type="AlphaFoldDB" id="A0A2H0V651"/>
<reference evidence="2" key="1">
    <citation type="submission" date="2017-09" db="EMBL/GenBank/DDBJ databases">
        <title>Depth-based differentiation of microbial function through sediment-hosted aquifers and enrichment of novel symbionts in the deep terrestrial subsurface.</title>
        <authorList>
            <person name="Probst A.J."/>
            <person name="Ladd B."/>
            <person name="Jarett J.K."/>
            <person name="Geller-Mcgrath D.E."/>
            <person name="Sieber C.M.K."/>
            <person name="Emerson J.B."/>
            <person name="Anantharaman K."/>
            <person name="Thomas B.C."/>
            <person name="Malmstrom R."/>
            <person name="Stieglmeier M."/>
            <person name="Klingl A."/>
            <person name="Woyke T."/>
            <person name="Ryan C.M."/>
            <person name="Banfield J.F."/>
        </authorList>
    </citation>
    <scope>NUCLEOTIDE SEQUENCE [LARGE SCALE GENOMIC DNA]</scope>
</reference>
<comment type="caution">
    <text evidence="1">The sequence shown here is derived from an EMBL/GenBank/DDBJ whole genome shotgun (WGS) entry which is preliminary data.</text>
</comment>